<dbReference type="KEGG" id="smo:SELMODRAFT_115744"/>
<dbReference type="InterPro" id="IPR004843">
    <property type="entry name" value="Calcineurin-like_PHP"/>
</dbReference>
<dbReference type="InterPro" id="IPR033308">
    <property type="entry name" value="PGAP5/Cdc1/Ted1"/>
</dbReference>
<dbReference type="FunCoup" id="D8SFD3">
    <property type="interactions" value="3398"/>
</dbReference>
<comment type="subcellular location">
    <subcellularLocation>
        <location evidence="1">Membrane</location>
        <topology evidence="1">Multi-pass membrane protein</topology>
    </subcellularLocation>
</comment>
<proteinExistence type="predicted"/>
<dbReference type="AlphaFoldDB" id="D8SFD3"/>
<dbReference type="PANTHER" id="PTHR13315:SF4">
    <property type="entry name" value="METALLOPHOSPHOESTERASE, ISOFORM E"/>
    <property type="match status" value="1"/>
</dbReference>
<evidence type="ECO:0000256" key="6">
    <source>
        <dbReference type="SAM" id="Phobius"/>
    </source>
</evidence>
<dbReference type="STRING" id="88036.D8SFD3"/>
<feature type="compositionally biased region" description="Polar residues" evidence="5">
    <location>
        <begin position="473"/>
        <end position="482"/>
    </location>
</feature>
<dbReference type="SUPFAM" id="SSF56300">
    <property type="entry name" value="Metallo-dependent phosphatases"/>
    <property type="match status" value="1"/>
</dbReference>
<gene>
    <name evidence="8" type="ORF">SELMODRAFT_115744</name>
</gene>
<dbReference type="GO" id="GO:0016020">
    <property type="term" value="C:membrane"/>
    <property type="evidence" value="ECO:0007669"/>
    <property type="project" value="UniProtKB-SubCell"/>
</dbReference>
<evidence type="ECO:0000256" key="3">
    <source>
        <dbReference type="ARBA" id="ARBA00022989"/>
    </source>
</evidence>
<evidence type="ECO:0000256" key="2">
    <source>
        <dbReference type="ARBA" id="ARBA00022692"/>
    </source>
</evidence>
<keyword evidence="4 6" id="KW-0472">Membrane</keyword>
<dbReference type="Gene3D" id="3.60.21.10">
    <property type="match status" value="1"/>
</dbReference>
<dbReference type="OMA" id="GPYRGHW"/>
<evidence type="ECO:0000259" key="7">
    <source>
        <dbReference type="Pfam" id="PF00149"/>
    </source>
</evidence>
<feature type="transmembrane region" description="Helical" evidence="6">
    <location>
        <begin position="491"/>
        <end position="512"/>
    </location>
</feature>
<evidence type="ECO:0000256" key="5">
    <source>
        <dbReference type="SAM" id="MobiDB-lite"/>
    </source>
</evidence>
<dbReference type="GO" id="GO:0006506">
    <property type="term" value="P:GPI anchor biosynthetic process"/>
    <property type="evidence" value="ECO:0000318"/>
    <property type="project" value="GO_Central"/>
</dbReference>
<dbReference type="Proteomes" id="UP000001514">
    <property type="component" value="Unassembled WGS sequence"/>
</dbReference>
<reference evidence="8 9" key="1">
    <citation type="journal article" date="2011" name="Science">
        <title>The Selaginella genome identifies genetic changes associated with the evolution of vascular plants.</title>
        <authorList>
            <person name="Banks J.A."/>
            <person name="Nishiyama T."/>
            <person name="Hasebe M."/>
            <person name="Bowman J.L."/>
            <person name="Gribskov M."/>
            <person name="dePamphilis C."/>
            <person name="Albert V.A."/>
            <person name="Aono N."/>
            <person name="Aoyama T."/>
            <person name="Ambrose B.A."/>
            <person name="Ashton N.W."/>
            <person name="Axtell M.J."/>
            <person name="Barker E."/>
            <person name="Barker M.S."/>
            <person name="Bennetzen J.L."/>
            <person name="Bonawitz N.D."/>
            <person name="Chapple C."/>
            <person name="Cheng C."/>
            <person name="Correa L.G."/>
            <person name="Dacre M."/>
            <person name="DeBarry J."/>
            <person name="Dreyer I."/>
            <person name="Elias M."/>
            <person name="Engstrom E.M."/>
            <person name="Estelle M."/>
            <person name="Feng L."/>
            <person name="Finet C."/>
            <person name="Floyd S.K."/>
            <person name="Frommer W.B."/>
            <person name="Fujita T."/>
            <person name="Gramzow L."/>
            <person name="Gutensohn M."/>
            <person name="Harholt J."/>
            <person name="Hattori M."/>
            <person name="Heyl A."/>
            <person name="Hirai T."/>
            <person name="Hiwatashi Y."/>
            <person name="Ishikawa M."/>
            <person name="Iwata M."/>
            <person name="Karol K.G."/>
            <person name="Koehler B."/>
            <person name="Kolukisaoglu U."/>
            <person name="Kubo M."/>
            <person name="Kurata T."/>
            <person name="Lalonde S."/>
            <person name="Li K."/>
            <person name="Li Y."/>
            <person name="Litt A."/>
            <person name="Lyons E."/>
            <person name="Manning G."/>
            <person name="Maruyama T."/>
            <person name="Michael T.P."/>
            <person name="Mikami K."/>
            <person name="Miyazaki S."/>
            <person name="Morinaga S."/>
            <person name="Murata T."/>
            <person name="Mueller-Roeber B."/>
            <person name="Nelson D.R."/>
            <person name="Obara M."/>
            <person name="Oguri Y."/>
            <person name="Olmstead R.G."/>
            <person name="Onodera N."/>
            <person name="Petersen B.L."/>
            <person name="Pils B."/>
            <person name="Prigge M."/>
            <person name="Rensing S.A."/>
            <person name="Riano-Pachon D.M."/>
            <person name="Roberts A.W."/>
            <person name="Sato Y."/>
            <person name="Scheller H.V."/>
            <person name="Schulz B."/>
            <person name="Schulz C."/>
            <person name="Shakirov E.V."/>
            <person name="Shibagaki N."/>
            <person name="Shinohara N."/>
            <person name="Shippen D.E."/>
            <person name="Soerensen I."/>
            <person name="Sotooka R."/>
            <person name="Sugimoto N."/>
            <person name="Sugita M."/>
            <person name="Sumikawa N."/>
            <person name="Tanurdzic M."/>
            <person name="Theissen G."/>
            <person name="Ulvskov P."/>
            <person name="Wakazuki S."/>
            <person name="Weng J.K."/>
            <person name="Willats W.W."/>
            <person name="Wipf D."/>
            <person name="Wolf P.G."/>
            <person name="Yang L."/>
            <person name="Zimmer A.D."/>
            <person name="Zhu Q."/>
            <person name="Mitros T."/>
            <person name="Hellsten U."/>
            <person name="Loque D."/>
            <person name="Otillar R."/>
            <person name="Salamov A."/>
            <person name="Schmutz J."/>
            <person name="Shapiro H."/>
            <person name="Lindquist E."/>
            <person name="Lucas S."/>
            <person name="Rokhsar D."/>
            <person name="Grigoriev I.V."/>
        </authorList>
    </citation>
    <scope>NUCLEOTIDE SEQUENCE [LARGE SCALE GENOMIC DNA]</scope>
</reference>
<feature type="compositionally biased region" description="Polar residues" evidence="5">
    <location>
        <begin position="437"/>
        <end position="446"/>
    </location>
</feature>
<dbReference type="eggNOG" id="KOG3662">
    <property type="taxonomic scope" value="Eukaryota"/>
</dbReference>
<name>D8SFD3_SELML</name>
<keyword evidence="2 6" id="KW-0812">Transmembrane</keyword>
<dbReference type="HOGENOM" id="CLU_011607_3_1_1"/>
<feature type="transmembrane region" description="Helical" evidence="6">
    <location>
        <begin position="368"/>
        <end position="385"/>
    </location>
</feature>
<protein>
    <recommendedName>
        <fullName evidence="7">Calcineurin-like phosphoesterase domain-containing protein</fullName>
    </recommendedName>
</protein>
<dbReference type="Gramene" id="EFJ16709">
    <property type="protein sequence ID" value="EFJ16709"/>
    <property type="gene ID" value="SELMODRAFT_115744"/>
</dbReference>
<sequence length="518" mass="59280">MRSLWTLTVFLGGLWIASLLYGELLAFWIPRNFQFSHANSFWQKFASTKLPPGERPLRIVLIADPQLTDRTSYGMDPRSLLLKIIQFYSDIYMRRAFRSSVLGLEPDEILFLGDYFDGGPYLADDEWEESWKRFEHIFDQTQRGLKSRKKIPTYYLCGNHDLGYHEVFSQKPQIAQRYQKKFGETDFIHNIGSLDFVFVNSQALDGSRADPFTNASWSFVEKVASSDRAARPMVLMTHIPLFRPDNTPCGSDRASEVINQMFLHSDCNSTHLLFHRYQNYLTDGTSQKLLNLTKPVMVFSGHDHDQCKTVHATPEGFYPEYTVGTFSWQQGNIYPSFMMLSVPRSSSAMTDTIISERLCFLPAQDFNYAWYGVLFVISVLALFFWPSQGIDLWQSFRSLYDALKAGSEGVKAKDEDAEWEMLWDAEGGMHLVKKSLPQTSVSSSQGSERRGNVIQRATAKSKASTVPDEVTDTDTSSNLSPSSRNRFRRRLVQMVGPLTVLATVNFSLYMMLVMKDWT</sequence>
<evidence type="ECO:0000256" key="1">
    <source>
        <dbReference type="ARBA" id="ARBA00004141"/>
    </source>
</evidence>
<dbReference type="Pfam" id="PF00149">
    <property type="entry name" value="Metallophos"/>
    <property type="match status" value="1"/>
</dbReference>
<dbReference type="FunFam" id="3.60.21.10:FF:000050">
    <property type="entry name" value="Calcineurin-like metallo-phosphoesterase superfamily protein"/>
    <property type="match status" value="1"/>
</dbReference>
<feature type="region of interest" description="Disordered" evidence="5">
    <location>
        <begin position="437"/>
        <end position="482"/>
    </location>
</feature>
<keyword evidence="3 6" id="KW-1133">Transmembrane helix</keyword>
<dbReference type="GO" id="GO:0016787">
    <property type="term" value="F:hydrolase activity"/>
    <property type="evidence" value="ECO:0007669"/>
    <property type="project" value="InterPro"/>
</dbReference>
<evidence type="ECO:0000256" key="4">
    <source>
        <dbReference type="ARBA" id="ARBA00023136"/>
    </source>
</evidence>
<evidence type="ECO:0000313" key="9">
    <source>
        <dbReference type="Proteomes" id="UP000001514"/>
    </source>
</evidence>
<dbReference type="EMBL" id="GL377617">
    <property type="protein sequence ID" value="EFJ16709.1"/>
    <property type="molecule type" value="Genomic_DNA"/>
</dbReference>
<keyword evidence="9" id="KW-1185">Reference proteome</keyword>
<organism evidence="9">
    <name type="scientific">Selaginella moellendorffii</name>
    <name type="common">Spikemoss</name>
    <dbReference type="NCBI Taxonomy" id="88036"/>
    <lineage>
        <taxon>Eukaryota</taxon>
        <taxon>Viridiplantae</taxon>
        <taxon>Streptophyta</taxon>
        <taxon>Embryophyta</taxon>
        <taxon>Tracheophyta</taxon>
        <taxon>Lycopodiopsida</taxon>
        <taxon>Selaginellales</taxon>
        <taxon>Selaginellaceae</taxon>
        <taxon>Selaginella</taxon>
    </lineage>
</organism>
<accession>D8SFD3</accession>
<dbReference type="InParanoid" id="D8SFD3"/>
<dbReference type="GO" id="GO:0005783">
    <property type="term" value="C:endoplasmic reticulum"/>
    <property type="evidence" value="ECO:0000318"/>
    <property type="project" value="GO_Central"/>
</dbReference>
<feature type="domain" description="Calcineurin-like phosphoesterase" evidence="7">
    <location>
        <begin position="58"/>
        <end position="305"/>
    </location>
</feature>
<evidence type="ECO:0000313" key="8">
    <source>
        <dbReference type="EMBL" id="EFJ16709.1"/>
    </source>
</evidence>
<dbReference type="InterPro" id="IPR029052">
    <property type="entry name" value="Metallo-depent_PP-like"/>
</dbReference>
<dbReference type="CDD" id="cd07384">
    <property type="entry name" value="MPP_Cdc1_like"/>
    <property type="match status" value="1"/>
</dbReference>
<dbReference type="PANTHER" id="PTHR13315">
    <property type="entry name" value="METALLO PHOSPHOESTERASE RELATED"/>
    <property type="match status" value="1"/>
</dbReference>